<dbReference type="Proteomes" id="UP000655588">
    <property type="component" value="Unassembled WGS sequence"/>
</dbReference>
<keyword evidence="2" id="KW-1185">Reference proteome</keyword>
<evidence type="ECO:0000313" key="2">
    <source>
        <dbReference type="Proteomes" id="UP000655588"/>
    </source>
</evidence>
<evidence type="ECO:0000313" key="1">
    <source>
        <dbReference type="EMBL" id="KAF3426150.1"/>
    </source>
</evidence>
<gene>
    <name evidence="1" type="ORF">E2986_13575</name>
</gene>
<dbReference type="EMBL" id="WNWW01000339">
    <property type="protein sequence ID" value="KAF3426150.1"/>
    <property type="molecule type" value="Genomic_DNA"/>
</dbReference>
<sequence>MKNRWTKNISDPSTVNSVCHVLNSRALEITGIIGASSKEEKSDELSYIRFGHSLWSAINCQYKWLILAQNCNIFSVLIPAPADCLGCSILGMYLFGGKFCMWADRSRPCTCAEVVSRHPMCRCDRKHFNDIVWALVTVFQTKNTRRQTIFTQ</sequence>
<proteinExistence type="predicted"/>
<dbReference type="AlphaFoldDB" id="A0A833RZ79"/>
<protein>
    <submittedName>
        <fullName evidence="1">Uncharacterized protein</fullName>
    </submittedName>
</protein>
<organism evidence="1 2">
    <name type="scientific">Frieseomelitta varia</name>
    <dbReference type="NCBI Taxonomy" id="561572"/>
    <lineage>
        <taxon>Eukaryota</taxon>
        <taxon>Metazoa</taxon>
        <taxon>Ecdysozoa</taxon>
        <taxon>Arthropoda</taxon>
        <taxon>Hexapoda</taxon>
        <taxon>Insecta</taxon>
        <taxon>Pterygota</taxon>
        <taxon>Neoptera</taxon>
        <taxon>Endopterygota</taxon>
        <taxon>Hymenoptera</taxon>
        <taxon>Apocrita</taxon>
        <taxon>Aculeata</taxon>
        <taxon>Apoidea</taxon>
        <taxon>Anthophila</taxon>
        <taxon>Apidae</taxon>
        <taxon>Frieseomelitta</taxon>
    </lineage>
</organism>
<comment type="caution">
    <text evidence="1">The sequence shown here is derived from an EMBL/GenBank/DDBJ whole genome shotgun (WGS) entry which is preliminary data.</text>
</comment>
<accession>A0A833RZ79</accession>
<reference evidence="1" key="1">
    <citation type="submission" date="2019-11" db="EMBL/GenBank/DDBJ databases">
        <title>The nuclear and mitochondrial genomes of Frieseomelitta varia - a highly eusocial stingless bee (Meliponini) with a permanently sterile worker caste.</title>
        <authorList>
            <person name="Freitas F.C.P."/>
            <person name="Lourenco A.P."/>
            <person name="Nunes F.M.F."/>
            <person name="Paschoal A.R."/>
            <person name="Abreu F.C.P."/>
            <person name="Barbin F.O."/>
            <person name="Bataglia L."/>
            <person name="Cardoso-Junior C.A.M."/>
            <person name="Cervoni M.S."/>
            <person name="Silva S.R."/>
            <person name="Dalarmi F."/>
            <person name="Del Lama M.A."/>
            <person name="Depintor T.S."/>
            <person name="Ferreira K.M."/>
            <person name="Goria P.S."/>
            <person name="Jaskot M.C."/>
            <person name="Lago D.C."/>
            <person name="Luna-Lucena D."/>
            <person name="Moda L.M."/>
            <person name="Nascimento L."/>
            <person name="Pedrino M."/>
            <person name="Rabico F.O."/>
            <person name="Sanches F.C."/>
            <person name="Santos D.E."/>
            <person name="Santos C.G."/>
            <person name="Vieira J."/>
            <person name="Lopes T.F."/>
            <person name="Barchuk A.R."/>
            <person name="Hartfelder K."/>
            <person name="Simoes Z.L.P."/>
            <person name="Bitondi M.M.G."/>
            <person name="Pinheiro D.G."/>
        </authorList>
    </citation>
    <scope>NUCLEOTIDE SEQUENCE</scope>
    <source>
        <strain evidence="1">USP_RPSP 00005682</strain>
        <tissue evidence="1">Whole individual</tissue>
    </source>
</reference>
<name>A0A833RZ79_9HYME</name>